<sequence length="284" mass="31587">MEALRAPEAQHPPSDQALRFCHAFPTDRQIFVEPSTSSASFKTRTTPSLPPNRVSADSLQYPPGFLGVVPDLIVTNENNNKNIVDVMEYLTNILSSKVYDVAIESPLELATKLSEQLGVFSFKLRGAYNMMAKLPREQLDRGVICSSAANHAQGVALAAKELNCSAVIAMLVTTPEIKWKSVERLSATVVLIGDSYDEAQTYAKKQAQEEGRSFIPPFDHPNVIIEQGTVGMEIMRQTKSSFIFRALLFIFAQEFFHLVPRKPFLPSFSFSALLEFQGRTLLDL</sequence>
<dbReference type="InParanoid" id="A0A5E4GBH8"/>
<keyword evidence="4" id="KW-0456">Lyase</keyword>
<dbReference type="InterPro" id="IPR050147">
    <property type="entry name" value="Ser/Thr_Dehydratase"/>
</dbReference>
<dbReference type="GO" id="GO:0006567">
    <property type="term" value="P:L-threonine catabolic process"/>
    <property type="evidence" value="ECO:0007669"/>
    <property type="project" value="TreeGrafter"/>
</dbReference>
<comment type="similarity">
    <text evidence="2">Belongs to the serine/threonine dehydratase family.</text>
</comment>
<dbReference type="GO" id="GO:0004794">
    <property type="term" value="F:threonine deaminase activity"/>
    <property type="evidence" value="ECO:0007669"/>
    <property type="project" value="TreeGrafter"/>
</dbReference>
<gene>
    <name evidence="8" type="ORF">ALMOND_2B013362</name>
    <name evidence="7" type="ORF">ALMOND_2B030419</name>
</gene>
<evidence type="ECO:0000259" key="6">
    <source>
        <dbReference type="Pfam" id="PF00291"/>
    </source>
</evidence>
<dbReference type="GO" id="GO:0030170">
    <property type="term" value="F:pyridoxal phosphate binding"/>
    <property type="evidence" value="ECO:0007669"/>
    <property type="project" value="InterPro"/>
</dbReference>
<reference evidence="8" key="1">
    <citation type="submission" date="2019-07" db="EMBL/GenBank/DDBJ databases">
        <authorList>
            <person name="Alioto T."/>
            <person name="Alioto T."/>
            <person name="Gomez Garrido J."/>
        </authorList>
    </citation>
    <scope>NUCLEOTIDE SEQUENCE</scope>
</reference>
<dbReference type="EMBL" id="CABIKO010000470">
    <property type="protein sequence ID" value="VVA36699.1"/>
    <property type="molecule type" value="Genomic_DNA"/>
</dbReference>
<dbReference type="AlphaFoldDB" id="A0A5E4GBH8"/>
<dbReference type="PANTHER" id="PTHR48078">
    <property type="entry name" value="THREONINE DEHYDRATASE, MITOCHONDRIAL-RELATED"/>
    <property type="match status" value="1"/>
</dbReference>
<evidence type="ECO:0000256" key="3">
    <source>
        <dbReference type="ARBA" id="ARBA00022898"/>
    </source>
</evidence>
<dbReference type="PANTHER" id="PTHR48078:SF11">
    <property type="entry name" value="THREONINE DEHYDRATASE, MITOCHONDRIAL"/>
    <property type="match status" value="1"/>
</dbReference>
<evidence type="ECO:0000256" key="1">
    <source>
        <dbReference type="ARBA" id="ARBA00001933"/>
    </source>
</evidence>
<dbReference type="GO" id="GO:0006565">
    <property type="term" value="P:L-serine catabolic process"/>
    <property type="evidence" value="ECO:0007669"/>
    <property type="project" value="TreeGrafter"/>
</dbReference>
<keyword evidence="3" id="KW-0663">Pyridoxal phosphate</keyword>
<dbReference type="FunFam" id="3.40.50.1100:FF:000005">
    <property type="entry name" value="Threonine dehydratase catabolic"/>
    <property type="match status" value="1"/>
</dbReference>
<proteinExistence type="inferred from homology"/>
<evidence type="ECO:0000256" key="5">
    <source>
        <dbReference type="SAM" id="MobiDB-lite"/>
    </source>
</evidence>
<evidence type="ECO:0000313" key="8">
    <source>
        <dbReference type="EMBL" id="VVA36962.1"/>
    </source>
</evidence>
<dbReference type="Gramene" id="VVA36699">
    <property type="protein sequence ID" value="VVA36699"/>
    <property type="gene ID" value="Prudul26B030419"/>
</dbReference>
<reference evidence="9" key="2">
    <citation type="journal article" date="2020" name="Plant J.">
        <title>Transposons played a major role in the diversification between the closely related almond and peach genomes: results from the almond genome sequence.</title>
        <authorList>
            <person name="Alioto T."/>
            <person name="Alexiou K.G."/>
            <person name="Bardil A."/>
            <person name="Barteri F."/>
            <person name="Castanera R."/>
            <person name="Cruz F."/>
            <person name="Dhingra A."/>
            <person name="Duval H."/>
            <person name="Fernandez I Marti A."/>
            <person name="Frias L."/>
            <person name="Galan B."/>
            <person name="Garcia J.L."/>
            <person name="Howad W."/>
            <person name="Gomez-Garrido J."/>
            <person name="Gut M."/>
            <person name="Julca I."/>
            <person name="Morata J."/>
            <person name="Puigdomenech P."/>
            <person name="Ribeca P."/>
            <person name="Rubio Cabetas M.J."/>
            <person name="Vlasova A."/>
            <person name="Wirthensohn M."/>
            <person name="Garcia-Mas J."/>
            <person name="Gabaldon T."/>
            <person name="Casacuberta J.M."/>
            <person name="Arus P."/>
        </authorList>
    </citation>
    <scope>NUCLEOTIDE SEQUENCE [LARGE SCALE GENOMIC DNA]</scope>
    <source>
        <strain evidence="9">cv. Texas</strain>
    </source>
</reference>
<evidence type="ECO:0000256" key="4">
    <source>
        <dbReference type="ARBA" id="ARBA00023239"/>
    </source>
</evidence>
<dbReference type="InterPro" id="IPR000634">
    <property type="entry name" value="Ser/Thr_deHydtase_PyrdxlP-BS"/>
</dbReference>
<dbReference type="Gene3D" id="3.40.50.1100">
    <property type="match status" value="2"/>
</dbReference>
<dbReference type="PROSITE" id="PS00165">
    <property type="entry name" value="DEHYDRATASE_SER_THR"/>
    <property type="match status" value="1"/>
</dbReference>
<dbReference type="InterPro" id="IPR001926">
    <property type="entry name" value="TrpB-like_PALP"/>
</dbReference>
<evidence type="ECO:0000256" key="2">
    <source>
        <dbReference type="ARBA" id="ARBA00010869"/>
    </source>
</evidence>
<dbReference type="Pfam" id="PF00291">
    <property type="entry name" value="PALP"/>
    <property type="match status" value="1"/>
</dbReference>
<accession>A0A5E4GBH8</accession>
<dbReference type="Gramene" id="VVA36962">
    <property type="protein sequence ID" value="VVA36962"/>
    <property type="gene ID" value="Prudul26B013362"/>
</dbReference>
<evidence type="ECO:0000313" key="9">
    <source>
        <dbReference type="Proteomes" id="UP000327085"/>
    </source>
</evidence>
<dbReference type="GO" id="GO:0003941">
    <property type="term" value="F:L-serine ammonia-lyase activity"/>
    <property type="evidence" value="ECO:0007669"/>
    <property type="project" value="UniProtKB-ARBA"/>
</dbReference>
<dbReference type="SUPFAM" id="SSF53686">
    <property type="entry name" value="Tryptophan synthase beta subunit-like PLP-dependent enzymes"/>
    <property type="match status" value="1"/>
</dbReference>
<feature type="region of interest" description="Disordered" evidence="5">
    <location>
        <begin position="35"/>
        <end position="54"/>
    </location>
</feature>
<dbReference type="EMBL" id="CABIKO010000491">
    <property type="protein sequence ID" value="VVA36962.1"/>
    <property type="molecule type" value="Genomic_DNA"/>
</dbReference>
<organism evidence="8 9">
    <name type="scientific">Prunus dulcis</name>
    <name type="common">Almond</name>
    <name type="synonym">Amygdalus dulcis</name>
    <dbReference type="NCBI Taxonomy" id="3755"/>
    <lineage>
        <taxon>Eukaryota</taxon>
        <taxon>Viridiplantae</taxon>
        <taxon>Streptophyta</taxon>
        <taxon>Embryophyta</taxon>
        <taxon>Tracheophyta</taxon>
        <taxon>Spermatophyta</taxon>
        <taxon>Magnoliopsida</taxon>
        <taxon>eudicotyledons</taxon>
        <taxon>Gunneridae</taxon>
        <taxon>Pentapetalae</taxon>
        <taxon>rosids</taxon>
        <taxon>fabids</taxon>
        <taxon>Rosales</taxon>
        <taxon>Rosaceae</taxon>
        <taxon>Amygdaloideae</taxon>
        <taxon>Amygdaleae</taxon>
        <taxon>Prunus</taxon>
    </lineage>
</organism>
<comment type="cofactor">
    <cofactor evidence="1">
        <name>pyridoxal 5'-phosphate</name>
        <dbReference type="ChEBI" id="CHEBI:597326"/>
    </cofactor>
</comment>
<feature type="compositionally biased region" description="Polar residues" evidence="5">
    <location>
        <begin position="35"/>
        <end position="47"/>
    </location>
</feature>
<feature type="domain" description="Tryptophan synthase beta chain-like PALP" evidence="6">
    <location>
        <begin position="118"/>
        <end position="239"/>
    </location>
</feature>
<dbReference type="Proteomes" id="UP000327085">
    <property type="component" value="Chromosome 3"/>
</dbReference>
<evidence type="ECO:0000313" key="7">
    <source>
        <dbReference type="EMBL" id="VVA36699.1"/>
    </source>
</evidence>
<dbReference type="InterPro" id="IPR036052">
    <property type="entry name" value="TrpB-like_PALP_sf"/>
</dbReference>
<dbReference type="GO" id="GO:0009097">
    <property type="term" value="P:isoleucine biosynthetic process"/>
    <property type="evidence" value="ECO:0007669"/>
    <property type="project" value="TreeGrafter"/>
</dbReference>
<protein>
    <submittedName>
        <fullName evidence="8">PREDICTED: threonine</fullName>
    </submittedName>
</protein>
<name>A0A5E4GBH8_PRUDU</name>